<feature type="compositionally biased region" description="Basic and acidic residues" evidence="1">
    <location>
        <begin position="7"/>
        <end position="21"/>
    </location>
</feature>
<evidence type="ECO:0000313" key="2">
    <source>
        <dbReference type="Ensembl" id="ENSOCUP00000021147.3"/>
    </source>
</evidence>
<dbReference type="STRING" id="9986.ENSOCUP00000021147"/>
<organism evidence="2 3">
    <name type="scientific">Oryctolagus cuniculus</name>
    <name type="common">Rabbit</name>
    <dbReference type="NCBI Taxonomy" id="9986"/>
    <lineage>
        <taxon>Eukaryota</taxon>
        <taxon>Metazoa</taxon>
        <taxon>Chordata</taxon>
        <taxon>Craniata</taxon>
        <taxon>Vertebrata</taxon>
        <taxon>Euteleostomi</taxon>
        <taxon>Mammalia</taxon>
        <taxon>Eutheria</taxon>
        <taxon>Euarchontoglires</taxon>
        <taxon>Glires</taxon>
        <taxon>Lagomorpha</taxon>
        <taxon>Leporidae</taxon>
        <taxon>Oryctolagus</taxon>
    </lineage>
</organism>
<dbReference type="PANTHER" id="PTHR37352:SF1">
    <property type="entry name" value="TESTIS-SPECIFIC GENE 13 PROTEIN"/>
    <property type="match status" value="1"/>
</dbReference>
<dbReference type="GeneTree" id="ENSGT00390000009822"/>
<keyword evidence="3" id="KW-1185">Reference proteome</keyword>
<dbReference type="EMBL" id="AAGW02062265">
    <property type="status" value="NOT_ANNOTATED_CDS"/>
    <property type="molecule type" value="Genomic_DNA"/>
</dbReference>
<dbReference type="Bgee" id="ENSOCUG00000025738">
    <property type="expression patterns" value="Expressed in testis and 1 other cell type or tissue"/>
</dbReference>
<proteinExistence type="predicted"/>
<dbReference type="PaxDb" id="9986-ENSOCUP00000021147"/>
<gene>
    <name evidence="2" type="primary">TSGA13</name>
</gene>
<reference evidence="2" key="2">
    <citation type="submission" date="2025-08" db="UniProtKB">
        <authorList>
            <consortium name="Ensembl"/>
        </authorList>
    </citation>
    <scope>IDENTIFICATION</scope>
    <source>
        <strain evidence="2">Thorbecke</strain>
    </source>
</reference>
<dbReference type="InParanoid" id="G1TVQ9"/>
<dbReference type="AlphaFoldDB" id="G1TVQ9"/>
<dbReference type="Ensembl" id="ENSOCUT00000028307.3">
    <property type="protein sequence ID" value="ENSOCUP00000021147.3"/>
    <property type="gene ID" value="ENSOCUG00000025738.3"/>
</dbReference>
<evidence type="ECO:0000256" key="1">
    <source>
        <dbReference type="SAM" id="MobiDB-lite"/>
    </source>
</evidence>
<dbReference type="eggNOG" id="ENOG502S9MD">
    <property type="taxonomic scope" value="Eukaryota"/>
</dbReference>
<evidence type="ECO:0000313" key="3">
    <source>
        <dbReference type="Proteomes" id="UP000001811"/>
    </source>
</evidence>
<dbReference type="InterPro" id="IPR029241">
    <property type="entry name" value="TSGA13"/>
</dbReference>
<sequence length="271" mass="31725">MGQKRYAKFEYGKPKTSENRPVKQKGVMVDGDESFDPVEPSNFVLGNLQDYKIHPNLAKYYEPLKPTTQQKFLNQSRKTRNFMLKVTEYDQDMTLLIMTNNPPPYLINQQEKDSTSKYFSKELLREVVESQPQPRPTENLGLPLMPQKKKLRSGMKPVFPVKHLDDPTSKREQWFRFSTDDDFKCEGKYSKIYALRRQKKMYPQLNFAPVYEREARRDASKSDRPPSRVTWEPLTLASLLEDTCTRTATGPSTFRRGRAQQWIVENVSVIK</sequence>
<dbReference type="Proteomes" id="UP000001811">
    <property type="component" value="Chromosome 7"/>
</dbReference>
<dbReference type="HOGENOM" id="CLU_088610_0_0_1"/>
<reference evidence="2 3" key="1">
    <citation type="journal article" date="2011" name="Nature">
        <title>A high-resolution map of human evolutionary constraint using 29 mammals.</title>
        <authorList>
            <person name="Lindblad-Toh K."/>
            <person name="Garber M."/>
            <person name="Zuk O."/>
            <person name="Lin M.F."/>
            <person name="Parker B.J."/>
            <person name="Washietl S."/>
            <person name="Kheradpour P."/>
            <person name="Ernst J."/>
            <person name="Jordan G."/>
            <person name="Mauceli E."/>
            <person name="Ward L.D."/>
            <person name="Lowe C.B."/>
            <person name="Holloway A.K."/>
            <person name="Clamp M."/>
            <person name="Gnerre S."/>
            <person name="Alfoldi J."/>
            <person name="Beal K."/>
            <person name="Chang J."/>
            <person name="Clawson H."/>
            <person name="Cuff J."/>
            <person name="Di Palma F."/>
            <person name="Fitzgerald S."/>
            <person name="Flicek P."/>
            <person name="Guttman M."/>
            <person name="Hubisz M.J."/>
            <person name="Jaffe D.B."/>
            <person name="Jungreis I."/>
            <person name="Kent W.J."/>
            <person name="Kostka D."/>
            <person name="Lara M."/>
            <person name="Martins A.L."/>
            <person name="Massingham T."/>
            <person name="Moltke I."/>
            <person name="Raney B.J."/>
            <person name="Rasmussen M.D."/>
            <person name="Robinson J."/>
            <person name="Stark A."/>
            <person name="Vilella A.J."/>
            <person name="Wen J."/>
            <person name="Xie X."/>
            <person name="Zody M.C."/>
            <person name="Baldwin J."/>
            <person name="Bloom T."/>
            <person name="Chin C.W."/>
            <person name="Heiman D."/>
            <person name="Nicol R."/>
            <person name="Nusbaum C."/>
            <person name="Young S."/>
            <person name="Wilkinson J."/>
            <person name="Worley K.C."/>
            <person name="Kovar C.L."/>
            <person name="Muzny D.M."/>
            <person name="Gibbs R.A."/>
            <person name="Cree A."/>
            <person name="Dihn H.H."/>
            <person name="Fowler G."/>
            <person name="Jhangiani S."/>
            <person name="Joshi V."/>
            <person name="Lee S."/>
            <person name="Lewis L.R."/>
            <person name="Nazareth L.V."/>
            <person name="Okwuonu G."/>
            <person name="Santibanez J."/>
            <person name="Warren W.C."/>
            <person name="Mardis E.R."/>
            <person name="Weinstock G.M."/>
            <person name="Wilson R.K."/>
            <person name="Delehaunty K."/>
            <person name="Dooling D."/>
            <person name="Fronik C."/>
            <person name="Fulton L."/>
            <person name="Fulton B."/>
            <person name="Graves T."/>
            <person name="Minx P."/>
            <person name="Sodergren E."/>
            <person name="Birney E."/>
            <person name="Margulies E.H."/>
            <person name="Herrero J."/>
            <person name="Green E.D."/>
            <person name="Haussler D."/>
            <person name="Siepel A."/>
            <person name="Goldman N."/>
            <person name="Pollard K.S."/>
            <person name="Pedersen J.S."/>
            <person name="Lander E.S."/>
            <person name="Kellis M."/>
        </authorList>
    </citation>
    <scope>NUCLEOTIDE SEQUENCE [LARGE SCALE GENOMIC DNA]</scope>
    <source>
        <strain evidence="2 3">Thorbecke inbred</strain>
    </source>
</reference>
<accession>G1TVQ9</accession>
<name>G1TVQ9_RABIT</name>
<feature type="region of interest" description="Disordered" evidence="1">
    <location>
        <begin position="1"/>
        <end position="22"/>
    </location>
</feature>
<reference evidence="2" key="3">
    <citation type="submission" date="2025-09" db="UniProtKB">
        <authorList>
            <consortium name="Ensembl"/>
        </authorList>
    </citation>
    <scope>IDENTIFICATION</scope>
    <source>
        <strain evidence="2">Thorbecke</strain>
    </source>
</reference>
<protein>
    <submittedName>
        <fullName evidence="2">Testis specific 13</fullName>
    </submittedName>
</protein>
<dbReference type="Pfam" id="PF14994">
    <property type="entry name" value="TSGA13"/>
    <property type="match status" value="1"/>
</dbReference>
<dbReference type="PANTHER" id="PTHR37352">
    <property type="entry name" value="TESTIS-SPECIFIC GENE 13 PROTEIN"/>
    <property type="match status" value="1"/>
</dbReference>